<dbReference type="Pfam" id="PF00106">
    <property type="entry name" value="adh_short"/>
    <property type="match status" value="1"/>
</dbReference>
<reference evidence="5 6" key="1">
    <citation type="submission" date="2016-11" db="EMBL/GenBank/DDBJ databases">
        <authorList>
            <person name="Jaros S."/>
            <person name="Januszkiewicz K."/>
            <person name="Wedrychowicz H."/>
        </authorList>
    </citation>
    <scope>NUCLEOTIDE SEQUENCE [LARGE SCALE GENOMIC DNA]</scope>
    <source>
        <strain evidence="5 6">DSM 22153</strain>
    </source>
</reference>
<evidence type="ECO:0000256" key="1">
    <source>
        <dbReference type="ARBA" id="ARBA00006484"/>
    </source>
</evidence>
<dbReference type="InterPro" id="IPR002347">
    <property type="entry name" value="SDR_fam"/>
</dbReference>
<accession>A0A1M7BW44</accession>
<dbReference type="Proteomes" id="UP000186002">
    <property type="component" value="Unassembled WGS sequence"/>
</dbReference>
<dbReference type="PRINTS" id="PR00081">
    <property type="entry name" value="GDHRDH"/>
</dbReference>
<dbReference type="FunFam" id="3.40.50.720:FF:000084">
    <property type="entry name" value="Short-chain dehydrogenase reductase"/>
    <property type="match status" value="1"/>
</dbReference>
<sequence>MEASGANPAPAINGNGTDMASGKVTDKVVLVTGASSGIGKATAATFLKNGAKVILTGRREDRLQEVAASAGGEALCVPCDVSDAAQVDDLFGAIKDRFGRLDVCFNNAGNNVPPAPIDEISVDDWLKVLNVNLHGAFLIARGAFGMMRHQDPRGGRIINNGSISAHVPRPGSVPYTTTKHAITGLTRTLSLDGRAFDIACGQIDIGNAASEMTANFSQGLPQANGTKMPEPVMDVQNVADAVLNMSSLPLSANVQFMTIMASSMPYIGRG</sequence>
<evidence type="ECO:0000259" key="4">
    <source>
        <dbReference type="SMART" id="SM00822"/>
    </source>
</evidence>
<dbReference type="STRING" id="735517.SAMN05444272_0997"/>
<dbReference type="InterPro" id="IPR057326">
    <property type="entry name" value="KR_dom"/>
</dbReference>
<dbReference type="SMART" id="SM00822">
    <property type="entry name" value="PKS_KR"/>
    <property type="match status" value="1"/>
</dbReference>
<proteinExistence type="inferred from homology"/>
<dbReference type="GO" id="GO:0016491">
    <property type="term" value="F:oxidoreductase activity"/>
    <property type="evidence" value="ECO:0007669"/>
    <property type="project" value="UniProtKB-KW"/>
</dbReference>
<dbReference type="SUPFAM" id="SSF51735">
    <property type="entry name" value="NAD(P)-binding Rossmann-fold domains"/>
    <property type="match status" value="1"/>
</dbReference>
<comment type="similarity">
    <text evidence="1 3">Belongs to the short-chain dehydrogenases/reductases (SDR) family.</text>
</comment>
<dbReference type="AlphaFoldDB" id="A0A1M7BW44"/>
<dbReference type="PANTHER" id="PTHR43669">
    <property type="entry name" value="5-KETO-D-GLUCONATE 5-REDUCTASE"/>
    <property type="match status" value="1"/>
</dbReference>
<feature type="domain" description="Ketoreductase" evidence="4">
    <location>
        <begin position="27"/>
        <end position="195"/>
    </location>
</feature>
<organism evidence="5 6">
    <name type="scientific">Roseibium suaedae</name>
    <dbReference type="NCBI Taxonomy" id="735517"/>
    <lineage>
        <taxon>Bacteria</taxon>
        <taxon>Pseudomonadati</taxon>
        <taxon>Pseudomonadota</taxon>
        <taxon>Alphaproteobacteria</taxon>
        <taxon>Hyphomicrobiales</taxon>
        <taxon>Stappiaceae</taxon>
        <taxon>Roseibium</taxon>
    </lineage>
</organism>
<dbReference type="Gene3D" id="3.40.50.720">
    <property type="entry name" value="NAD(P)-binding Rossmann-like Domain"/>
    <property type="match status" value="1"/>
</dbReference>
<dbReference type="CDD" id="cd05233">
    <property type="entry name" value="SDR_c"/>
    <property type="match status" value="1"/>
</dbReference>
<dbReference type="InterPro" id="IPR036291">
    <property type="entry name" value="NAD(P)-bd_dom_sf"/>
</dbReference>
<keyword evidence="2" id="KW-0560">Oxidoreductase</keyword>
<name>A0A1M7BW44_9HYPH</name>
<evidence type="ECO:0000313" key="5">
    <source>
        <dbReference type="EMBL" id="SHL59255.1"/>
    </source>
</evidence>
<keyword evidence="6" id="KW-1185">Reference proteome</keyword>
<protein>
    <submittedName>
        <fullName evidence="5">NADP-dependent 3-hydroxy acid dehydrogenase YdfG</fullName>
    </submittedName>
</protein>
<evidence type="ECO:0000256" key="3">
    <source>
        <dbReference type="RuleBase" id="RU000363"/>
    </source>
</evidence>
<gene>
    <name evidence="5" type="ORF">SAMN05444272_0997</name>
</gene>
<evidence type="ECO:0000313" key="6">
    <source>
        <dbReference type="Proteomes" id="UP000186002"/>
    </source>
</evidence>
<dbReference type="PRINTS" id="PR00080">
    <property type="entry name" value="SDRFAMILY"/>
</dbReference>
<evidence type="ECO:0000256" key="2">
    <source>
        <dbReference type="ARBA" id="ARBA00023002"/>
    </source>
</evidence>
<dbReference type="PANTHER" id="PTHR43669:SF12">
    <property type="entry name" value="BLR5618 PROTEIN"/>
    <property type="match status" value="1"/>
</dbReference>
<dbReference type="EMBL" id="FRBW01000001">
    <property type="protein sequence ID" value="SHL59255.1"/>
    <property type="molecule type" value="Genomic_DNA"/>
</dbReference>
<dbReference type="InterPro" id="IPR020904">
    <property type="entry name" value="Sc_DH/Rdtase_CS"/>
</dbReference>
<dbReference type="PROSITE" id="PS00061">
    <property type="entry name" value="ADH_SHORT"/>
    <property type="match status" value="1"/>
</dbReference>